<name>A0A7J6RXL9_PEROL</name>
<dbReference type="EMBL" id="JABANO010022443">
    <property type="protein sequence ID" value="KAF4725161.1"/>
    <property type="molecule type" value="Genomic_DNA"/>
</dbReference>
<comment type="caution">
    <text evidence="3">The sequence shown here is derived from an EMBL/GenBank/DDBJ whole genome shotgun (WGS) entry which is preliminary data.</text>
</comment>
<organism evidence="3 4">
    <name type="scientific">Perkinsus olseni</name>
    <name type="common">Perkinsus atlanticus</name>
    <dbReference type="NCBI Taxonomy" id="32597"/>
    <lineage>
        <taxon>Eukaryota</taxon>
        <taxon>Sar</taxon>
        <taxon>Alveolata</taxon>
        <taxon>Perkinsozoa</taxon>
        <taxon>Perkinsea</taxon>
        <taxon>Perkinsida</taxon>
        <taxon>Perkinsidae</taxon>
        <taxon>Perkinsus</taxon>
    </lineage>
</organism>
<feature type="repeat" description="RCC1" evidence="1">
    <location>
        <begin position="298"/>
        <end position="359"/>
    </location>
</feature>
<dbReference type="AlphaFoldDB" id="A0A7J6RXL9"/>
<reference evidence="3 4" key="1">
    <citation type="submission" date="2020-04" db="EMBL/GenBank/DDBJ databases">
        <title>Perkinsus olseni comparative genomics.</title>
        <authorList>
            <person name="Bogema D.R."/>
        </authorList>
    </citation>
    <scope>NUCLEOTIDE SEQUENCE [LARGE SCALE GENOMIC DNA]</scope>
    <source>
        <strain evidence="3 4">ATCC PRA-207</strain>
    </source>
</reference>
<feature type="region of interest" description="Disordered" evidence="2">
    <location>
        <begin position="497"/>
        <end position="520"/>
    </location>
</feature>
<dbReference type="GO" id="GO:0005085">
    <property type="term" value="F:guanyl-nucleotide exchange factor activity"/>
    <property type="evidence" value="ECO:0007669"/>
    <property type="project" value="TreeGrafter"/>
</dbReference>
<dbReference type="Gene3D" id="2.130.10.30">
    <property type="entry name" value="Regulator of chromosome condensation 1/beta-lactamase-inhibitor protein II"/>
    <property type="match status" value="2"/>
</dbReference>
<feature type="compositionally biased region" description="Basic and acidic residues" evidence="2">
    <location>
        <begin position="507"/>
        <end position="519"/>
    </location>
</feature>
<proteinExistence type="predicted"/>
<dbReference type="SUPFAM" id="SSF50985">
    <property type="entry name" value="RCC1/BLIP-II"/>
    <property type="match status" value="1"/>
</dbReference>
<dbReference type="GO" id="GO:0005737">
    <property type="term" value="C:cytoplasm"/>
    <property type="evidence" value="ECO:0007669"/>
    <property type="project" value="TreeGrafter"/>
</dbReference>
<feature type="repeat" description="RCC1" evidence="1">
    <location>
        <begin position="443"/>
        <end position="541"/>
    </location>
</feature>
<evidence type="ECO:0008006" key="5">
    <source>
        <dbReference type="Google" id="ProtNLM"/>
    </source>
</evidence>
<dbReference type="PRINTS" id="PR00633">
    <property type="entry name" value="RCCNDNSATION"/>
</dbReference>
<dbReference type="PANTHER" id="PTHR45982">
    <property type="entry name" value="REGULATOR OF CHROMOSOME CONDENSATION"/>
    <property type="match status" value="1"/>
</dbReference>
<accession>A0A7J6RXL9</accession>
<evidence type="ECO:0000313" key="3">
    <source>
        <dbReference type="EMBL" id="KAF4725161.1"/>
    </source>
</evidence>
<dbReference type="PROSITE" id="PS00626">
    <property type="entry name" value="RCC1_2"/>
    <property type="match status" value="1"/>
</dbReference>
<feature type="region of interest" description="Disordered" evidence="2">
    <location>
        <begin position="948"/>
        <end position="991"/>
    </location>
</feature>
<evidence type="ECO:0000313" key="4">
    <source>
        <dbReference type="Proteomes" id="UP000553632"/>
    </source>
</evidence>
<feature type="repeat" description="RCC1" evidence="1">
    <location>
        <begin position="360"/>
        <end position="442"/>
    </location>
</feature>
<dbReference type="PROSITE" id="PS50012">
    <property type="entry name" value="RCC1_3"/>
    <property type="match status" value="4"/>
</dbReference>
<sequence length="1114" mass="119104">MHAPRCCRQRVLRTPTSSLSAKAAGTATEIEHLVNRVSGGASLSDVDTPGSATWQTYLRDRSAILELIKVSSAATGPRIAHLSCGACYLRRLQEPGSYLGYSWPSRKGLTLCTVMCRFTDFAELQGISESAQILGENPRRVVDAYEFVAVSILLAARLSLEDKLQLLFKLFHFNTNNKGLSRGELSLLLRSVTRAVAKFHRSLGTPAIDADIPKNLAVDDFAKDVLEQWGTKNGLLTRRNLCRWAGTDGTALRYQCGVGIGDPPTIDTRPIPLLSMDSVEVVKIAAGESHSLFLDCDGRLFACGSGFCGILGMGNTLDCTTPKLVPFAPQDRESSSNLGRVKVIDIATAIRHSVAVTDSGHVYCWGNNDVDQLGLAIEESQEACLERAYDHRTGGTFTYATRPTLIGSLKRQGIRASMVSVNPVTITSVGCTNFSTVVVTDDDRIFAWGLNSRGQCGVASKEGELCMERCVHLEEHIAPECAVRTIPIPAEINFKRFDGANYPPPENSREGGETAREGHGPPGKIISLACGAAHIIAIDDGHNAWAWGDNSSGQLAHSSPEPYSHHPQLISSLSGLCVKAAAGKSTTMLMTSLLRWGIHSGITASLHNRVAIDSPYSGGTRMGGLPTVVYGLPLAGATEWSAIPRNRPARSTPLVCIEDSPKDYGTSTSVMTAMNPVPTLRQSVVLVDRGLSEGTWLKLSSSGGGFRIHPLNGGTTIFDRPNAIPDHSPAAASNAAIGVELMAPRGLLGGATVTTTDLTLPHDTLPADFFTGCISTTDGRRLIELMKAAELDGTPPRAAGEDIQNLRTEKVSDSELLPASGDTKAHPGRTQVVGGMKGRGTHVLSETGEGCPALPPLIFPRNEWSSAHLISVRYDPFREEKLVNIASYKPSAILIAQSEEKIHVEAFKLPQGLERGDCPIAVVSHTDGKTIRAAAGQAKVHGGELLVTPDRHRSVPSPAEDGNDLGGSADGKPIELDSSVPHPTASGSEHSSVGAFVELDTEECGLFVFGKGSHHTPEGWYVAELHGKRLRDIAAEDELCRAVSIGGEVFHWRAGATRTSQERFPPSDAGELASEDGCAEAYEVKKLFAGTRHSFLLADAANGDQYRRLLSSMA</sequence>
<keyword evidence="4" id="KW-1185">Reference proteome</keyword>
<dbReference type="InterPro" id="IPR009091">
    <property type="entry name" value="RCC1/BLIP-II"/>
</dbReference>
<gene>
    <name evidence="3" type="ORF">FOZ63_014414</name>
</gene>
<dbReference type="InterPro" id="IPR051553">
    <property type="entry name" value="Ran_GTPase-activating"/>
</dbReference>
<dbReference type="PANTHER" id="PTHR45982:SF1">
    <property type="entry name" value="REGULATOR OF CHROMOSOME CONDENSATION"/>
    <property type="match status" value="1"/>
</dbReference>
<dbReference type="Proteomes" id="UP000553632">
    <property type="component" value="Unassembled WGS sequence"/>
</dbReference>
<feature type="repeat" description="RCC1" evidence="1">
    <location>
        <begin position="542"/>
        <end position="593"/>
    </location>
</feature>
<evidence type="ECO:0000256" key="2">
    <source>
        <dbReference type="SAM" id="MobiDB-lite"/>
    </source>
</evidence>
<protein>
    <recommendedName>
        <fullName evidence="5">E3 ubiquitin-protein ligase herc2</fullName>
    </recommendedName>
</protein>
<evidence type="ECO:0000256" key="1">
    <source>
        <dbReference type="PROSITE-ProRule" id="PRU00235"/>
    </source>
</evidence>
<dbReference type="Pfam" id="PF13540">
    <property type="entry name" value="RCC1_2"/>
    <property type="match status" value="4"/>
</dbReference>
<dbReference type="InterPro" id="IPR000408">
    <property type="entry name" value="Reg_chr_condens"/>
</dbReference>